<evidence type="ECO:0000256" key="1">
    <source>
        <dbReference type="SAM" id="MobiDB-lite"/>
    </source>
</evidence>
<reference evidence="4 5" key="1">
    <citation type="submission" date="2019-01" db="EMBL/GenBank/DDBJ databases">
        <authorList>
            <person name="Chen W.-M."/>
        </authorList>
    </citation>
    <scope>NUCLEOTIDE SEQUENCE [LARGE SCALE GENOMIC DNA]</scope>
    <source>
        <strain evidence="4 5">FSY-9</strain>
    </source>
</reference>
<keyword evidence="5" id="KW-1185">Reference proteome</keyword>
<accession>A0A3S2VVK6</accession>
<dbReference type="Proteomes" id="UP000282837">
    <property type="component" value="Unassembled WGS sequence"/>
</dbReference>
<evidence type="ECO:0000259" key="3">
    <source>
        <dbReference type="Pfam" id="PF13717"/>
    </source>
</evidence>
<gene>
    <name evidence="4" type="ORF">EOE18_02765</name>
</gene>
<organism evidence="4 5">
    <name type="scientific">Novosphingobium umbonatum</name>
    <dbReference type="NCBI Taxonomy" id="1908524"/>
    <lineage>
        <taxon>Bacteria</taxon>
        <taxon>Pseudomonadati</taxon>
        <taxon>Pseudomonadota</taxon>
        <taxon>Alphaproteobacteria</taxon>
        <taxon>Sphingomonadales</taxon>
        <taxon>Sphingomonadaceae</taxon>
        <taxon>Novosphingobium</taxon>
    </lineage>
</organism>
<name>A0A3S2VVK6_9SPHN</name>
<dbReference type="OrthoDB" id="7159357at2"/>
<evidence type="ECO:0000256" key="2">
    <source>
        <dbReference type="SAM" id="Phobius"/>
    </source>
</evidence>
<feature type="region of interest" description="Disordered" evidence="1">
    <location>
        <begin position="63"/>
        <end position="93"/>
    </location>
</feature>
<dbReference type="Pfam" id="PF13717">
    <property type="entry name" value="Zn_ribbon_4"/>
    <property type="match status" value="1"/>
</dbReference>
<keyword evidence="2" id="KW-0472">Membrane</keyword>
<protein>
    <submittedName>
        <fullName evidence="4">Thioredoxin</fullName>
    </submittedName>
</protein>
<feature type="compositionally biased region" description="Pro residues" evidence="1">
    <location>
        <begin position="67"/>
        <end position="79"/>
    </location>
</feature>
<dbReference type="RefSeq" id="WP_127706012.1">
    <property type="nucleotide sequence ID" value="NZ_SACO01000002.1"/>
</dbReference>
<dbReference type="NCBIfam" id="TIGR02098">
    <property type="entry name" value="MJ0042_CXXC"/>
    <property type="match status" value="1"/>
</dbReference>
<comment type="caution">
    <text evidence="4">The sequence shown here is derived from an EMBL/GenBank/DDBJ whole genome shotgun (WGS) entry which is preliminary data.</text>
</comment>
<dbReference type="AlphaFoldDB" id="A0A3S2VVK6"/>
<feature type="domain" description="Zinc finger/thioredoxin putative" evidence="3">
    <location>
        <begin position="1"/>
        <end position="36"/>
    </location>
</feature>
<evidence type="ECO:0000313" key="5">
    <source>
        <dbReference type="Proteomes" id="UP000282837"/>
    </source>
</evidence>
<feature type="transmembrane region" description="Helical" evidence="2">
    <location>
        <begin position="143"/>
        <end position="163"/>
    </location>
</feature>
<proteinExistence type="predicted"/>
<evidence type="ECO:0000313" key="4">
    <source>
        <dbReference type="EMBL" id="RVU06901.1"/>
    </source>
</evidence>
<keyword evidence="2" id="KW-1133">Transmembrane helix</keyword>
<keyword evidence="2" id="KW-0812">Transmembrane</keyword>
<dbReference type="InterPro" id="IPR011723">
    <property type="entry name" value="Znf/thioredoxin_put"/>
</dbReference>
<sequence>MIIACPACATRYAVPDGAIGVDGRTVRCAKCRHSWFQEGPALVEAMAQAFRVADPVAEPVAAAPVATPEPAPQAAPRPAPAFHDADDLPPPPPIAPVNATATASTVQAANAALHEPAEGPDEDYASSFAHEPPFRPRRNPARLWTALAVGFALVTTGAMAAVAKFGVPEWLPIAHAPQVAPDLKLSFPAGKQERRPLANGNDYFNISGTVTNTGQQRRNVPGLVIVMRDARNRAVYSVEVAPPKAVLAPGESQAINTAIVDAPKSAVAAEVQWKQS</sequence>
<dbReference type="EMBL" id="SACO01000002">
    <property type="protein sequence ID" value="RVU06901.1"/>
    <property type="molecule type" value="Genomic_DNA"/>
</dbReference>